<organism evidence="1">
    <name type="scientific">Pectinophora gossypiella</name>
    <name type="common">Cotton pink bollworm</name>
    <name type="synonym">Depressaria gossypiella</name>
    <dbReference type="NCBI Taxonomy" id="13191"/>
    <lineage>
        <taxon>Eukaryota</taxon>
        <taxon>Metazoa</taxon>
        <taxon>Ecdysozoa</taxon>
        <taxon>Arthropoda</taxon>
        <taxon>Hexapoda</taxon>
        <taxon>Insecta</taxon>
        <taxon>Pterygota</taxon>
        <taxon>Neoptera</taxon>
        <taxon>Endopterygota</taxon>
        <taxon>Lepidoptera</taxon>
        <taxon>Glossata</taxon>
        <taxon>Ditrysia</taxon>
        <taxon>Gelechioidea</taxon>
        <taxon>Gelechiidae</taxon>
        <taxon>Apatetrinae</taxon>
        <taxon>Pectinophora</taxon>
    </lineage>
</organism>
<sequence>MQYRPRHLLNIYNNHLRSLNIHKHYSHFNIHTHPSHLQICNHHHHVHIRNHQRLFNFLNDYHHHHTICNRIIIITPTIDFSTSNTSKFDKYFITKRLPETITIINDTLPELNPSGKNNLMCQTLVEVVLQKFLGVDEKNYKSF</sequence>
<protein>
    <submittedName>
        <fullName evidence="1">Uncharacterized protein</fullName>
    </submittedName>
</protein>
<dbReference type="EMBL" id="GDQN01000545">
    <property type="protein sequence ID" value="JAT90509.1"/>
    <property type="molecule type" value="Transcribed_RNA"/>
</dbReference>
<name>A0A1E1WTY4_PECGO</name>
<accession>A0A1E1WTY4</accession>
<dbReference type="AlphaFoldDB" id="A0A1E1WTY4"/>
<proteinExistence type="predicted"/>
<reference evidence="1" key="1">
    <citation type="submission" date="2015-09" db="EMBL/GenBank/DDBJ databases">
        <title>De novo assembly of Pectinophora gossypiella (Pink Bollworm) gut transcriptome.</title>
        <authorList>
            <person name="Tassone E.E."/>
        </authorList>
    </citation>
    <scope>NUCLEOTIDE SEQUENCE</scope>
</reference>
<gene>
    <name evidence="1" type="ORF">g.2146</name>
</gene>
<evidence type="ECO:0000313" key="1">
    <source>
        <dbReference type="EMBL" id="JAT90509.1"/>
    </source>
</evidence>